<name>A0A9X3NJX9_9ACTN</name>
<evidence type="ECO:0000313" key="1">
    <source>
        <dbReference type="EMBL" id="MDA0565189.1"/>
    </source>
</evidence>
<evidence type="ECO:0000313" key="2">
    <source>
        <dbReference type="Proteomes" id="UP001140076"/>
    </source>
</evidence>
<dbReference type="AlphaFoldDB" id="A0A9X3NJX9"/>
<reference evidence="1" key="1">
    <citation type="submission" date="2021-10" db="EMBL/GenBank/DDBJ databases">
        <title>Streptomonospora sp. nov., isolated from mangrove soil.</title>
        <authorList>
            <person name="Chen X."/>
            <person name="Ge X."/>
            <person name="Liu W."/>
        </authorList>
    </citation>
    <scope>NUCLEOTIDE SEQUENCE</scope>
    <source>
        <strain evidence="1">S1-112</strain>
    </source>
</reference>
<sequence length="66" mass="7241">MAQALRARGQQRVYGVADPRVSVVSIPQATVWCRGGMLVWRDALGRRVQIFAEEIDHAVALLLAAP</sequence>
<organism evidence="1 2">
    <name type="scientific">Streptomonospora mangrovi</name>
    <dbReference type="NCBI Taxonomy" id="2883123"/>
    <lineage>
        <taxon>Bacteria</taxon>
        <taxon>Bacillati</taxon>
        <taxon>Actinomycetota</taxon>
        <taxon>Actinomycetes</taxon>
        <taxon>Streptosporangiales</taxon>
        <taxon>Nocardiopsidaceae</taxon>
        <taxon>Streptomonospora</taxon>
    </lineage>
</organism>
<protein>
    <submittedName>
        <fullName evidence="1">Uncharacterized protein</fullName>
    </submittedName>
</protein>
<comment type="caution">
    <text evidence="1">The sequence shown here is derived from an EMBL/GenBank/DDBJ whole genome shotgun (WGS) entry which is preliminary data.</text>
</comment>
<accession>A0A9X3NJX9</accession>
<dbReference type="Proteomes" id="UP001140076">
    <property type="component" value="Unassembled WGS sequence"/>
</dbReference>
<dbReference type="RefSeq" id="WP_270072465.1">
    <property type="nucleotide sequence ID" value="NZ_JAJAQC010000018.1"/>
</dbReference>
<dbReference type="EMBL" id="JAJAQC010000018">
    <property type="protein sequence ID" value="MDA0565189.1"/>
    <property type="molecule type" value="Genomic_DNA"/>
</dbReference>
<proteinExistence type="predicted"/>
<gene>
    <name evidence="1" type="ORF">LG943_12805</name>
</gene>
<keyword evidence="2" id="KW-1185">Reference proteome</keyword>